<dbReference type="EMBL" id="SPLM01000036">
    <property type="protein sequence ID" value="TMW66472.1"/>
    <property type="molecule type" value="Genomic_DNA"/>
</dbReference>
<evidence type="ECO:0000256" key="3">
    <source>
        <dbReference type="SAM" id="MobiDB-lite"/>
    </source>
</evidence>
<evidence type="ECO:0000256" key="2">
    <source>
        <dbReference type="SAM" id="Coils"/>
    </source>
</evidence>
<feature type="compositionally biased region" description="Acidic residues" evidence="3">
    <location>
        <begin position="141"/>
        <end position="152"/>
    </location>
</feature>
<dbReference type="InterPro" id="IPR010400">
    <property type="entry name" value="PITH_dom"/>
</dbReference>
<dbReference type="Gene3D" id="2.60.120.470">
    <property type="entry name" value="PITH domain"/>
    <property type="match status" value="1"/>
</dbReference>
<dbReference type="GO" id="GO:0005737">
    <property type="term" value="C:cytoplasm"/>
    <property type="evidence" value="ECO:0007669"/>
    <property type="project" value="UniProtKB-ARBA"/>
</dbReference>
<dbReference type="InterPro" id="IPR008979">
    <property type="entry name" value="Galactose-bd-like_sf"/>
</dbReference>
<accession>A0A8K1CMV6</accession>
<evidence type="ECO:0000313" key="6">
    <source>
        <dbReference type="Proteomes" id="UP000794436"/>
    </source>
</evidence>
<dbReference type="Gene3D" id="1.20.120.20">
    <property type="entry name" value="Apolipoprotein"/>
    <property type="match status" value="1"/>
</dbReference>
<dbReference type="PANTHER" id="PTHR12175">
    <property type="entry name" value="AD039 HT014 THIOREDOXIN FAMILY TRP26"/>
    <property type="match status" value="1"/>
</dbReference>
<name>A0A8K1CMV6_PYTOL</name>
<gene>
    <name evidence="5" type="ORF">Poli38472_004237</name>
</gene>
<feature type="coiled-coil region" evidence="2">
    <location>
        <begin position="374"/>
        <end position="437"/>
    </location>
</feature>
<evidence type="ECO:0000259" key="4">
    <source>
        <dbReference type="PROSITE" id="PS51532"/>
    </source>
</evidence>
<organism evidence="5 6">
    <name type="scientific">Pythium oligandrum</name>
    <name type="common">Mycoparasitic fungus</name>
    <dbReference type="NCBI Taxonomy" id="41045"/>
    <lineage>
        <taxon>Eukaryota</taxon>
        <taxon>Sar</taxon>
        <taxon>Stramenopiles</taxon>
        <taxon>Oomycota</taxon>
        <taxon>Peronosporomycetes</taxon>
        <taxon>Pythiales</taxon>
        <taxon>Pythiaceae</taxon>
        <taxon>Pythium</taxon>
    </lineage>
</organism>
<protein>
    <recommendedName>
        <fullName evidence="4">PITH domain-containing protein</fullName>
    </recommendedName>
</protein>
<dbReference type="SUPFAM" id="SSF49785">
    <property type="entry name" value="Galactose-binding domain-like"/>
    <property type="match status" value="1"/>
</dbReference>
<feature type="region of interest" description="Disordered" evidence="3">
    <location>
        <begin position="116"/>
        <end position="179"/>
    </location>
</feature>
<keyword evidence="2" id="KW-0175">Coiled coil</keyword>
<dbReference type="InterPro" id="IPR045099">
    <property type="entry name" value="PITH1-like"/>
</dbReference>
<dbReference type="AlphaFoldDB" id="A0A8K1CMV6"/>
<reference evidence="5" key="1">
    <citation type="submission" date="2019-03" db="EMBL/GenBank/DDBJ databases">
        <title>Long read genome sequence of the mycoparasitic Pythium oligandrum ATCC 38472 isolated from sugarbeet rhizosphere.</title>
        <authorList>
            <person name="Gaulin E."/>
        </authorList>
    </citation>
    <scope>NUCLEOTIDE SEQUENCE</scope>
    <source>
        <strain evidence="5">ATCC 38472_TT</strain>
    </source>
</reference>
<feature type="compositionally biased region" description="Low complexity" evidence="3">
    <location>
        <begin position="153"/>
        <end position="164"/>
    </location>
</feature>
<dbReference type="InterPro" id="IPR037047">
    <property type="entry name" value="PITH_dom_sf"/>
</dbReference>
<dbReference type="Pfam" id="PF06201">
    <property type="entry name" value="PITH"/>
    <property type="match status" value="1"/>
</dbReference>
<dbReference type="PANTHER" id="PTHR12175:SF1">
    <property type="entry name" value="PITH DOMAIN-CONTAINING PROTEIN 1"/>
    <property type="match status" value="1"/>
</dbReference>
<comment type="similarity">
    <text evidence="1">Belongs to the PITHD1 family.</text>
</comment>
<feature type="domain" description="PITH" evidence="4">
    <location>
        <begin position="527"/>
        <end position="701"/>
    </location>
</feature>
<feature type="region of interest" description="Disordered" evidence="3">
    <location>
        <begin position="507"/>
        <end position="527"/>
    </location>
</feature>
<evidence type="ECO:0000256" key="1">
    <source>
        <dbReference type="ARBA" id="ARBA00025788"/>
    </source>
</evidence>
<comment type="caution">
    <text evidence="5">The sequence shown here is derived from an EMBL/GenBank/DDBJ whole genome shotgun (WGS) entry which is preliminary data.</text>
</comment>
<proteinExistence type="inferred from homology"/>
<sequence length="718" mass="77451">MGKRLPEEEEVIEAISSVLEENPDFGLKRVASTLKQQNPNWTLGDKRVTKLLRKVKLVRTFVGGNNSNNQEEDEEMNNQIEQGFTAAAGFTPAAGFTDNNDPWNVAPQNTAPVQQGFLQDPWNASPAAPAAPTKEEKAEVLDEDTQSEEAETEVVPVPTKAAEPATKEPEEPEQEAPTKPVTGFLTEPAVQAPVQGFVTGPPASTGFTLDAAFEGSIAPGFVAEPAAAPLAVPEPEAAAPAPGFVTETAAETVPAAGFVAEAAPVVSEAVANAPVTGFVEEVAASVVPTVVEAAPVPAFVPEAVVNAPAQGFVDETEAPAAPAPAVVEESNSPWNAVPEVEALKETPVEEAPKAVEPVVETPAEPSWNLVPEVAALATAAKEEVKEVVEKVEEEAPKVEEKVEEKADEVIEKIEEKTEELKEEAKDVKDVAEQVVAEATGAAVEKVTEAEKAVVEGYHSVVEKKENRPEMLKEADSGFACGISMCTVISSSESIQVIRESATMQCQHEHEQCGGHGGHDHSHDHDHDHDVEDANGESLYPYIDTSKLRVLNAEDPTHVAHPFKPYHDREDHTRFLNSNEDDPEMIIYIPFTEAVSIKSICISGGEDGAHPKTVKLFTNRDDIDFSNAGELPPQQKLELVEDHIGQIDYPLQIRKFQGVSSITLFIEDSFNGDETRIYYIGMKGESKKWRHGVVEAVFESRPQAADHKVKDMMGSRALN</sequence>
<dbReference type="OrthoDB" id="2635at2759"/>
<evidence type="ECO:0000313" key="5">
    <source>
        <dbReference type="EMBL" id="TMW66472.1"/>
    </source>
</evidence>
<dbReference type="PROSITE" id="PS51532">
    <property type="entry name" value="PITH"/>
    <property type="match status" value="1"/>
</dbReference>
<keyword evidence="6" id="KW-1185">Reference proteome</keyword>
<dbReference type="Proteomes" id="UP000794436">
    <property type="component" value="Unassembled WGS sequence"/>
</dbReference>